<name>A0AAD4X4E5_9MAGN</name>
<dbReference type="Proteomes" id="UP001202328">
    <property type="component" value="Unassembled WGS sequence"/>
</dbReference>
<dbReference type="GO" id="GO:0000932">
    <property type="term" value="C:P-body"/>
    <property type="evidence" value="ECO:0007669"/>
    <property type="project" value="TreeGrafter"/>
</dbReference>
<dbReference type="EMBL" id="JAJJMB010017752">
    <property type="protein sequence ID" value="KAI3835230.1"/>
    <property type="molecule type" value="Genomic_DNA"/>
</dbReference>
<dbReference type="PANTHER" id="PTHR13162:SF8">
    <property type="entry name" value="CCR4-NOT TRANSCRIPTION COMPLEX SUBUNIT 1"/>
    <property type="match status" value="1"/>
</dbReference>
<dbReference type="InterPro" id="IPR055454">
    <property type="entry name" value="CNOT1-like_NOT1_connector"/>
</dbReference>
<dbReference type="GO" id="GO:0000288">
    <property type="term" value="P:nuclear-transcribed mRNA catabolic process, deadenylation-dependent decay"/>
    <property type="evidence" value="ECO:0007669"/>
    <property type="project" value="TreeGrafter"/>
</dbReference>
<dbReference type="Pfam" id="PF25097">
    <property type="entry name" value="ARM_Cnot1"/>
    <property type="match status" value="1"/>
</dbReference>
<evidence type="ECO:0000313" key="4">
    <source>
        <dbReference type="Proteomes" id="UP001202328"/>
    </source>
</evidence>
<accession>A0AAD4X4E5</accession>
<dbReference type="GO" id="GO:0060090">
    <property type="term" value="F:molecular adaptor activity"/>
    <property type="evidence" value="ECO:0007669"/>
    <property type="project" value="TreeGrafter"/>
</dbReference>
<gene>
    <name evidence="3" type="ORF">MKW98_020346</name>
</gene>
<evidence type="ECO:0000256" key="1">
    <source>
        <dbReference type="SAM" id="MobiDB-lite"/>
    </source>
</evidence>
<dbReference type="CDD" id="cd20710">
    <property type="entry name" value="NOT1_connector"/>
    <property type="match status" value="1"/>
</dbReference>
<proteinExistence type="predicted"/>
<reference evidence="3" key="1">
    <citation type="submission" date="2022-04" db="EMBL/GenBank/DDBJ databases">
        <title>A functionally conserved STORR gene fusion in Papaver species that diverged 16.8 million years ago.</title>
        <authorList>
            <person name="Catania T."/>
        </authorList>
    </citation>
    <scope>NUCLEOTIDE SEQUENCE</scope>
    <source>
        <strain evidence="3">S-188037</strain>
    </source>
</reference>
<dbReference type="GO" id="GO:0030015">
    <property type="term" value="C:CCR4-NOT core complex"/>
    <property type="evidence" value="ECO:0007669"/>
    <property type="project" value="InterPro"/>
</dbReference>
<sequence>MVAIGDVFKFVVEELTNWVVYSDDEYKFSTDIIVGLMRSKLLNLAEYSMGLTKLMMQDGVQLLRKALAKPAIRPGSPESSPQLVEISGDVSPKAPAPSGYMVSNGEKAYQSRDRVAPPIRLSVSRGNGYNVVESMTADPLGFRDQVLMLYNGTGSVRLLVQMMQLSPVLCHSCSKVDCSKVMI</sequence>
<organism evidence="3 4">
    <name type="scientific">Papaver atlanticum</name>
    <dbReference type="NCBI Taxonomy" id="357466"/>
    <lineage>
        <taxon>Eukaryota</taxon>
        <taxon>Viridiplantae</taxon>
        <taxon>Streptophyta</taxon>
        <taxon>Embryophyta</taxon>
        <taxon>Tracheophyta</taxon>
        <taxon>Spermatophyta</taxon>
        <taxon>Magnoliopsida</taxon>
        <taxon>Ranunculales</taxon>
        <taxon>Papaveraceae</taxon>
        <taxon>Papaveroideae</taxon>
        <taxon>Papaver</taxon>
    </lineage>
</organism>
<protein>
    <recommendedName>
        <fullName evidence="2">CCR4-NOT transcription complex subunit 1-like NOT1 connector domain-containing protein</fullName>
    </recommendedName>
</protein>
<dbReference type="PANTHER" id="PTHR13162">
    <property type="entry name" value="CCR4-NOT TRANSCRIPTION COMPLEX"/>
    <property type="match status" value="1"/>
</dbReference>
<evidence type="ECO:0000259" key="2">
    <source>
        <dbReference type="Pfam" id="PF25097"/>
    </source>
</evidence>
<dbReference type="AlphaFoldDB" id="A0AAD4X4E5"/>
<dbReference type="GO" id="GO:0017148">
    <property type="term" value="P:negative regulation of translation"/>
    <property type="evidence" value="ECO:0007669"/>
    <property type="project" value="InterPro"/>
</dbReference>
<dbReference type="InterPro" id="IPR040398">
    <property type="entry name" value="Not1"/>
</dbReference>
<comment type="caution">
    <text evidence="3">The sequence shown here is derived from an EMBL/GenBank/DDBJ whole genome shotgun (WGS) entry which is preliminary data.</text>
</comment>
<keyword evidence="4" id="KW-1185">Reference proteome</keyword>
<evidence type="ECO:0000313" key="3">
    <source>
        <dbReference type="EMBL" id="KAI3835230.1"/>
    </source>
</evidence>
<feature type="region of interest" description="Disordered" evidence="1">
    <location>
        <begin position="72"/>
        <end position="92"/>
    </location>
</feature>
<feature type="domain" description="CCR4-NOT transcription complex subunit 1-like NOT1 connector" evidence="2">
    <location>
        <begin position="3"/>
        <end position="55"/>
    </location>
</feature>